<sequence>MPVRRGHVAPQNTFLDTIIRKFEGQSRKFIIANARVENCAIIYCNDGFCDLCGYTRAEVMQKPCTCDFLYGPCTQKSSVAQIAQALLGSEERKVEISFYRKDGSCFLCLVDVVPVKNEDGAVIMFILNFEVVMDRDLLTSPVKNTNHWVSPAAWLPTGRGKSFRLKLPALLALAGSKQSLPQEDPDEEQAVGVDFSKQSRESVALDEVPSSLDPHGLGCGEPEDQQALMECRGEGGPEAPVTHSSPRAEKGRRLNLDASFSNCSLTRSRSRESFYSVRRASSVDDIEAMKGESDKAWGHSRHASTGAMNNVRSHLLNSTSDSDLMRYRAISKIPQITLNFVDFKAEAFLASPSNEKEIIASSKLKDRTHNVTEKVTQGTLIGMAEIVQRILYFADDLGLGTATATLTHRKTRS</sequence>
<evidence type="ECO:0000256" key="8">
    <source>
        <dbReference type="ARBA" id="ARBA00022989"/>
    </source>
</evidence>
<evidence type="ECO:0000256" key="9">
    <source>
        <dbReference type="ARBA" id="ARBA00023065"/>
    </source>
</evidence>
<dbReference type="SUPFAM" id="SSF55785">
    <property type="entry name" value="PYP-like sensor domain (PAS domain)"/>
    <property type="match status" value="1"/>
</dbReference>
<evidence type="ECO:0000313" key="16">
    <source>
        <dbReference type="Proteomes" id="UP001142489"/>
    </source>
</evidence>
<dbReference type="Gene3D" id="3.30.450.20">
    <property type="entry name" value="PAS domain"/>
    <property type="match status" value="1"/>
</dbReference>
<keyword evidence="9" id="KW-0406">Ion transport</keyword>
<evidence type="ECO:0000256" key="4">
    <source>
        <dbReference type="ARBA" id="ARBA00022692"/>
    </source>
</evidence>
<dbReference type="CDD" id="cd00130">
    <property type="entry name" value="PAS"/>
    <property type="match status" value="1"/>
</dbReference>
<dbReference type="NCBIfam" id="TIGR00229">
    <property type="entry name" value="sensory_box"/>
    <property type="match status" value="1"/>
</dbReference>
<organism evidence="15 16">
    <name type="scientific">Phrynocephalus forsythii</name>
    <dbReference type="NCBI Taxonomy" id="171643"/>
    <lineage>
        <taxon>Eukaryota</taxon>
        <taxon>Metazoa</taxon>
        <taxon>Chordata</taxon>
        <taxon>Craniata</taxon>
        <taxon>Vertebrata</taxon>
        <taxon>Euteleostomi</taxon>
        <taxon>Lepidosauria</taxon>
        <taxon>Squamata</taxon>
        <taxon>Bifurcata</taxon>
        <taxon>Unidentata</taxon>
        <taxon>Episquamata</taxon>
        <taxon>Toxicofera</taxon>
        <taxon>Iguania</taxon>
        <taxon>Acrodonta</taxon>
        <taxon>Agamidae</taxon>
        <taxon>Agaminae</taxon>
        <taxon>Phrynocephalus</taxon>
    </lineage>
</organism>
<keyword evidence="7" id="KW-0630">Potassium</keyword>
<keyword evidence="10" id="KW-0472">Membrane</keyword>
<evidence type="ECO:0000256" key="2">
    <source>
        <dbReference type="ARBA" id="ARBA00022448"/>
    </source>
</evidence>
<keyword evidence="4" id="KW-0812">Transmembrane</keyword>
<dbReference type="InterPro" id="IPR000700">
    <property type="entry name" value="PAS-assoc_C"/>
</dbReference>
<feature type="domain" description="PAC" evidence="14">
    <location>
        <begin position="92"/>
        <end position="144"/>
    </location>
</feature>
<dbReference type="EMBL" id="JAPFRF010000009">
    <property type="protein sequence ID" value="KAJ7322180.1"/>
    <property type="molecule type" value="Genomic_DNA"/>
</dbReference>
<comment type="caution">
    <text evidence="15">The sequence shown here is derived from an EMBL/GenBank/DDBJ whole genome shotgun (WGS) entry which is preliminary data.</text>
</comment>
<comment type="subcellular location">
    <subcellularLocation>
        <location evidence="1">Membrane</location>
        <topology evidence="1">Multi-pass membrane protein</topology>
    </subcellularLocation>
</comment>
<dbReference type="GO" id="GO:0005886">
    <property type="term" value="C:plasma membrane"/>
    <property type="evidence" value="ECO:0007669"/>
    <property type="project" value="TreeGrafter"/>
</dbReference>
<dbReference type="InterPro" id="IPR035965">
    <property type="entry name" value="PAS-like_dom_sf"/>
</dbReference>
<dbReference type="OrthoDB" id="432483at2759"/>
<evidence type="ECO:0000256" key="11">
    <source>
        <dbReference type="ARBA" id="ARBA00023303"/>
    </source>
</evidence>
<keyword evidence="11" id="KW-0407">Ion channel</keyword>
<dbReference type="InterPro" id="IPR050818">
    <property type="entry name" value="KCNH_animal-type"/>
</dbReference>
<evidence type="ECO:0000256" key="7">
    <source>
        <dbReference type="ARBA" id="ARBA00022958"/>
    </source>
</evidence>
<evidence type="ECO:0000256" key="13">
    <source>
        <dbReference type="SAM" id="MobiDB-lite"/>
    </source>
</evidence>
<evidence type="ECO:0000313" key="15">
    <source>
        <dbReference type="EMBL" id="KAJ7322180.1"/>
    </source>
</evidence>
<accession>A0A9Q0XP93</accession>
<keyword evidence="3" id="KW-0633">Potassium transport</keyword>
<dbReference type="PROSITE" id="PS50113">
    <property type="entry name" value="PAC"/>
    <property type="match status" value="1"/>
</dbReference>
<comment type="catalytic activity">
    <reaction evidence="12">
        <text>K(+)(in) = K(+)(out)</text>
        <dbReference type="Rhea" id="RHEA:29463"/>
        <dbReference type="ChEBI" id="CHEBI:29103"/>
    </reaction>
</comment>
<evidence type="ECO:0000256" key="12">
    <source>
        <dbReference type="ARBA" id="ARBA00034430"/>
    </source>
</evidence>
<dbReference type="InterPro" id="IPR000014">
    <property type="entry name" value="PAS"/>
</dbReference>
<evidence type="ECO:0000259" key="14">
    <source>
        <dbReference type="PROSITE" id="PS50113"/>
    </source>
</evidence>
<dbReference type="SMART" id="SM00086">
    <property type="entry name" value="PAC"/>
    <property type="match status" value="1"/>
</dbReference>
<dbReference type="GO" id="GO:0005242">
    <property type="term" value="F:inward rectifier potassium channel activity"/>
    <property type="evidence" value="ECO:0007669"/>
    <property type="project" value="TreeGrafter"/>
</dbReference>
<dbReference type="FunFam" id="3.30.450.20:FF:000001">
    <property type="entry name" value="Potassium voltage-gated channel subfamily H member 7"/>
    <property type="match status" value="1"/>
</dbReference>
<keyword evidence="8" id="KW-1133">Transmembrane helix</keyword>
<name>A0A9Q0XP93_9SAUR</name>
<evidence type="ECO:0000256" key="3">
    <source>
        <dbReference type="ARBA" id="ARBA00022538"/>
    </source>
</evidence>
<evidence type="ECO:0000256" key="6">
    <source>
        <dbReference type="ARBA" id="ARBA00022882"/>
    </source>
</evidence>
<dbReference type="GO" id="GO:0086013">
    <property type="term" value="P:membrane repolarization during cardiac muscle cell action potential"/>
    <property type="evidence" value="ECO:0007669"/>
    <property type="project" value="TreeGrafter"/>
</dbReference>
<keyword evidence="16" id="KW-1185">Reference proteome</keyword>
<evidence type="ECO:0000256" key="10">
    <source>
        <dbReference type="ARBA" id="ARBA00023136"/>
    </source>
</evidence>
<dbReference type="InterPro" id="IPR001610">
    <property type="entry name" value="PAC"/>
</dbReference>
<dbReference type="Pfam" id="PF13426">
    <property type="entry name" value="PAS_9"/>
    <property type="match status" value="1"/>
</dbReference>
<dbReference type="Proteomes" id="UP001142489">
    <property type="component" value="Unassembled WGS sequence"/>
</dbReference>
<proteinExistence type="predicted"/>
<dbReference type="PANTHER" id="PTHR10217">
    <property type="entry name" value="VOLTAGE AND LIGAND GATED POTASSIUM CHANNEL"/>
    <property type="match status" value="1"/>
</dbReference>
<keyword evidence="5" id="KW-0631">Potassium channel</keyword>
<protein>
    <recommendedName>
        <fullName evidence="14">PAC domain-containing protein</fullName>
    </recommendedName>
</protein>
<dbReference type="GO" id="GO:0060307">
    <property type="term" value="P:regulation of ventricular cardiac muscle cell membrane repolarization"/>
    <property type="evidence" value="ECO:0007669"/>
    <property type="project" value="TreeGrafter"/>
</dbReference>
<keyword evidence="2" id="KW-0813">Transport</keyword>
<keyword evidence="6" id="KW-0851">Voltage-gated channel</keyword>
<evidence type="ECO:0000256" key="5">
    <source>
        <dbReference type="ARBA" id="ARBA00022826"/>
    </source>
</evidence>
<dbReference type="PANTHER" id="PTHR10217:SF506">
    <property type="entry name" value="POTASSIUM VOLTAGE-GATED CHANNEL SUBFAMILY H MEMBER 2"/>
    <property type="match status" value="1"/>
</dbReference>
<gene>
    <name evidence="15" type="ORF">JRQ81_018467</name>
</gene>
<dbReference type="GO" id="GO:0086091">
    <property type="term" value="P:regulation of heart rate by cardiac conduction"/>
    <property type="evidence" value="ECO:0007669"/>
    <property type="project" value="TreeGrafter"/>
</dbReference>
<dbReference type="GO" id="GO:0034702">
    <property type="term" value="C:monoatomic ion channel complex"/>
    <property type="evidence" value="ECO:0007669"/>
    <property type="project" value="UniProtKB-KW"/>
</dbReference>
<reference evidence="15" key="1">
    <citation type="journal article" date="2023" name="DNA Res.">
        <title>Chromosome-level genome assembly of Phrynocephalus forsythii using third-generation DNA sequencing and Hi-C analysis.</title>
        <authorList>
            <person name="Qi Y."/>
            <person name="Zhao W."/>
            <person name="Zhao Y."/>
            <person name="Niu C."/>
            <person name="Cao S."/>
            <person name="Zhang Y."/>
        </authorList>
    </citation>
    <scope>NUCLEOTIDE SEQUENCE</scope>
    <source>
        <tissue evidence="15">Muscle</tissue>
    </source>
</reference>
<feature type="region of interest" description="Disordered" evidence="13">
    <location>
        <begin position="231"/>
        <end position="251"/>
    </location>
</feature>
<dbReference type="AlphaFoldDB" id="A0A9Q0XP93"/>
<evidence type="ECO:0000256" key="1">
    <source>
        <dbReference type="ARBA" id="ARBA00004141"/>
    </source>
</evidence>